<accession>A0ABV6B854</accession>
<keyword evidence="2" id="KW-1133">Transmembrane helix</keyword>
<evidence type="ECO:0000313" key="4">
    <source>
        <dbReference type="Proteomes" id="UP001589733"/>
    </source>
</evidence>
<evidence type="ECO:0000256" key="2">
    <source>
        <dbReference type="SAM" id="Phobius"/>
    </source>
</evidence>
<organism evidence="3 4">
    <name type="scientific">Deinococcus oregonensis</name>
    <dbReference type="NCBI Taxonomy" id="1805970"/>
    <lineage>
        <taxon>Bacteria</taxon>
        <taxon>Thermotogati</taxon>
        <taxon>Deinococcota</taxon>
        <taxon>Deinococci</taxon>
        <taxon>Deinococcales</taxon>
        <taxon>Deinococcaceae</taxon>
        <taxon>Deinococcus</taxon>
    </lineage>
</organism>
<gene>
    <name evidence="3" type="ORF">ACFFLM_24325</name>
</gene>
<evidence type="ECO:0000256" key="1">
    <source>
        <dbReference type="SAM" id="MobiDB-lite"/>
    </source>
</evidence>
<dbReference type="EMBL" id="JBHLYR010000080">
    <property type="protein sequence ID" value="MFB9995081.1"/>
    <property type="molecule type" value="Genomic_DNA"/>
</dbReference>
<keyword evidence="2" id="KW-0472">Membrane</keyword>
<keyword evidence="4" id="KW-1185">Reference proteome</keyword>
<comment type="caution">
    <text evidence="3">The sequence shown here is derived from an EMBL/GenBank/DDBJ whole genome shotgun (WGS) entry which is preliminary data.</text>
</comment>
<proteinExistence type="predicted"/>
<evidence type="ECO:0000313" key="3">
    <source>
        <dbReference type="EMBL" id="MFB9995081.1"/>
    </source>
</evidence>
<name>A0ABV6B854_9DEIO</name>
<keyword evidence="2" id="KW-0812">Transmembrane</keyword>
<feature type="compositionally biased region" description="Low complexity" evidence="1">
    <location>
        <begin position="265"/>
        <end position="286"/>
    </location>
</feature>
<dbReference type="Proteomes" id="UP001589733">
    <property type="component" value="Unassembled WGS sequence"/>
</dbReference>
<reference evidence="3 4" key="1">
    <citation type="submission" date="2024-09" db="EMBL/GenBank/DDBJ databases">
        <authorList>
            <person name="Sun Q."/>
            <person name="Mori K."/>
        </authorList>
    </citation>
    <scope>NUCLEOTIDE SEQUENCE [LARGE SCALE GENOMIC DNA]</scope>
    <source>
        <strain evidence="3 4">JCM 13503</strain>
    </source>
</reference>
<dbReference type="RefSeq" id="WP_380016669.1">
    <property type="nucleotide sequence ID" value="NZ_JBHLYR010000080.1"/>
</dbReference>
<protein>
    <submittedName>
        <fullName evidence="3">Uncharacterized protein</fullName>
    </submittedName>
</protein>
<sequence length="549" mass="56426">MKTSEIHVSVSAGQWAKASASLAGTLLLALLGSAGAQDLSAYNAVAGSLDAAYQARSTNAEATLTQLDRAVESFKQLDPTLRNRQIAGGISDALAGARAALARTPAEVQAQILLARGLMRRALQDQTLTLLAGAPANGDAQLRVLAREFGLSAAAAQALTTDARAGKLERVAWRLQRSAAQQVSTALAAARPVRSGAAYLNLARATGWFTVVQNAQGVGSLKVEQFTGALQQLTEGQTAELTQSLTSLRTGTAALNRALATPPKAVVTGGTSPAGGTPVTGGTTTPTPTPVPVVTPEPALTPDPIPTQTVSPAARGMDGVYGALGRAMNAASQADGPSVRAALALATTALSTTSEATRSDSGYTDLVQDLTAAQSRQALRPSDIQALIGEVGNLERRVAGEPASVLNTTSAGVARSFGGWLRVLVFALLALLAFVPLYLLNLAFGGRNTYWRAIAGGLILLLLPLLLEGLMGLLGAVGDATGVGFLRSATNFSLLQGAYGLPLWALTSALAIGLTAFGFRGLCEQFGLLGKPSTPKNTTQQSLDWDEEV</sequence>
<feature type="transmembrane region" description="Helical" evidence="2">
    <location>
        <begin position="419"/>
        <end position="441"/>
    </location>
</feature>
<feature type="region of interest" description="Disordered" evidence="1">
    <location>
        <begin position="264"/>
        <end position="289"/>
    </location>
</feature>
<feature type="transmembrane region" description="Helical" evidence="2">
    <location>
        <begin position="453"/>
        <end position="477"/>
    </location>
</feature>
<feature type="transmembrane region" description="Helical" evidence="2">
    <location>
        <begin position="497"/>
        <end position="519"/>
    </location>
</feature>